<evidence type="ECO:0000313" key="1">
    <source>
        <dbReference type="EMBL" id="JAH93757.1"/>
    </source>
</evidence>
<accession>A0A0E9WTS4</accession>
<proteinExistence type="predicted"/>
<organism evidence="1">
    <name type="scientific">Anguilla anguilla</name>
    <name type="common">European freshwater eel</name>
    <name type="synonym">Muraena anguilla</name>
    <dbReference type="NCBI Taxonomy" id="7936"/>
    <lineage>
        <taxon>Eukaryota</taxon>
        <taxon>Metazoa</taxon>
        <taxon>Chordata</taxon>
        <taxon>Craniata</taxon>
        <taxon>Vertebrata</taxon>
        <taxon>Euteleostomi</taxon>
        <taxon>Actinopterygii</taxon>
        <taxon>Neopterygii</taxon>
        <taxon>Teleostei</taxon>
        <taxon>Anguilliformes</taxon>
        <taxon>Anguillidae</taxon>
        <taxon>Anguilla</taxon>
    </lineage>
</organism>
<dbReference type="EMBL" id="GBXM01014820">
    <property type="protein sequence ID" value="JAH93757.1"/>
    <property type="molecule type" value="Transcribed_RNA"/>
</dbReference>
<protein>
    <submittedName>
        <fullName evidence="1">Uncharacterized protein</fullName>
    </submittedName>
</protein>
<dbReference type="AlphaFoldDB" id="A0A0E9WTS4"/>
<reference evidence="1" key="1">
    <citation type="submission" date="2014-11" db="EMBL/GenBank/DDBJ databases">
        <authorList>
            <person name="Amaro Gonzalez C."/>
        </authorList>
    </citation>
    <scope>NUCLEOTIDE SEQUENCE</scope>
</reference>
<sequence>MEVRDLSRALGQKIVSKAAKLMNSDLKYVTFGNRIRCDSQRSSFLVYFIPQRISVCKSLYYRLSGVRPSPISFAYPFKRNTFTNVLIFCSY</sequence>
<reference evidence="1" key="2">
    <citation type="journal article" date="2015" name="Fish Shellfish Immunol.">
        <title>Early steps in the European eel (Anguilla anguilla)-Vibrio vulnificus interaction in the gills: Role of the RtxA13 toxin.</title>
        <authorList>
            <person name="Callol A."/>
            <person name="Pajuelo D."/>
            <person name="Ebbesson L."/>
            <person name="Teles M."/>
            <person name="MacKenzie S."/>
            <person name="Amaro C."/>
        </authorList>
    </citation>
    <scope>NUCLEOTIDE SEQUENCE</scope>
</reference>
<name>A0A0E9WTS4_ANGAN</name>